<dbReference type="KEGG" id="sfu:Sfum_3684"/>
<protein>
    <submittedName>
        <fullName evidence="1">Uncharacterized protein</fullName>
    </submittedName>
</protein>
<reference evidence="1 2" key="1">
    <citation type="submission" date="2006-10" db="EMBL/GenBank/DDBJ databases">
        <title>Complete sequence of Syntrophobacter fumaroxidans MPOB.</title>
        <authorList>
            <consortium name="US DOE Joint Genome Institute"/>
            <person name="Copeland A."/>
            <person name="Lucas S."/>
            <person name="Lapidus A."/>
            <person name="Barry K."/>
            <person name="Detter J.C."/>
            <person name="Glavina del Rio T."/>
            <person name="Hammon N."/>
            <person name="Israni S."/>
            <person name="Pitluck S."/>
            <person name="Goltsman E.G."/>
            <person name="Martinez M."/>
            <person name="Schmutz J."/>
            <person name="Larimer F."/>
            <person name="Land M."/>
            <person name="Hauser L."/>
            <person name="Kyrpides N."/>
            <person name="Kim E."/>
            <person name="Boone D.R."/>
            <person name="Brockman F."/>
            <person name="Culley D."/>
            <person name="Ferry J."/>
            <person name="Gunsalus R."/>
            <person name="McInerney M.J."/>
            <person name="Morrison M."/>
            <person name="Plugge C."/>
            <person name="Rohlin L."/>
            <person name="Scholten J."/>
            <person name="Sieber J."/>
            <person name="Stams A.J.M."/>
            <person name="Worm P."/>
            <person name="Henstra A.M."/>
            <person name="Richardson P."/>
        </authorList>
    </citation>
    <scope>NUCLEOTIDE SEQUENCE [LARGE SCALE GENOMIC DNA]</scope>
    <source>
        <strain evidence="2">DSM 10017 / MPOB</strain>
    </source>
</reference>
<evidence type="ECO:0000313" key="1">
    <source>
        <dbReference type="EMBL" id="ABK19354.1"/>
    </source>
</evidence>
<accession>A0LPK2</accession>
<proteinExistence type="predicted"/>
<keyword evidence="2" id="KW-1185">Reference proteome</keyword>
<sequence>MTPGPHRSDQVIPSCGCGTPRDRRLSAATTGSCRSGSPEARGACSGTPCTLGKTGRLCRGIRIARIVRGTPMQEFYCTKIHDFVKVSVGTLGSTGSGSSYLEGCLRAGDCGIKCGESGRFLDPNECPLNLEVFLREPSGNIPR</sequence>
<organism evidence="1 2">
    <name type="scientific">Syntrophobacter fumaroxidans (strain DSM 10017 / MPOB)</name>
    <dbReference type="NCBI Taxonomy" id="335543"/>
    <lineage>
        <taxon>Bacteria</taxon>
        <taxon>Pseudomonadati</taxon>
        <taxon>Thermodesulfobacteriota</taxon>
        <taxon>Syntrophobacteria</taxon>
        <taxon>Syntrophobacterales</taxon>
        <taxon>Syntrophobacteraceae</taxon>
        <taxon>Syntrophobacter</taxon>
    </lineage>
</organism>
<evidence type="ECO:0000313" key="2">
    <source>
        <dbReference type="Proteomes" id="UP000001784"/>
    </source>
</evidence>
<dbReference type="EMBL" id="CP000478">
    <property type="protein sequence ID" value="ABK19354.1"/>
    <property type="molecule type" value="Genomic_DNA"/>
</dbReference>
<dbReference type="InParanoid" id="A0LPK2"/>
<dbReference type="Proteomes" id="UP000001784">
    <property type="component" value="Chromosome"/>
</dbReference>
<dbReference type="HOGENOM" id="CLU_1805210_0_0_7"/>
<dbReference type="AlphaFoldDB" id="A0LPK2"/>
<gene>
    <name evidence="1" type="ordered locus">Sfum_3684</name>
</gene>
<name>A0LPK2_SYNFM</name>